<dbReference type="Gene3D" id="3.90.1680.10">
    <property type="entry name" value="SOS response associated peptidase-like"/>
    <property type="match status" value="1"/>
</dbReference>
<sequence length="407" mass="45003">MCGRTRVTCNQEQISSSAFARVQRWNERQRYCPSYNVSPGCDTPVIQITEASEAILRTMRWGLVPSFTKGSEGYDHFRMMNARSETAAEKPVFKRLLGRGRCLIPINGFYEWRKEAGRAQPYYVHAGEGAVLFLAGLCDAWTDPSTGAELLTYTILTTESSEALKWLHDRMPVILGSHESQRRWLGLEPGDPLEVCSPYSGPEIAWHAVTPAMSKPSYQREDACRALKRASIRSFLSKMPGPGGAGAEPRARDPRPLTIRGAGPTPEPAAGSRGAPAAEDEEGEDGDDARRAPGQKWGNPHRRMRRGRWPFVRAMGKGHLQELVDAQQRVPRSPGRRPASSAGPSPGWFTRFASYPAGKAPRALQGRARGRLPGRAPEPRALRRPRLRICRGGTRAAGSTPRRRTLC</sequence>
<dbReference type="SUPFAM" id="SSF143081">
    <property type="entry name" value="BB1717-like"/>
    <property type="match status" value="1"/>
</dbReference>
<keyword evidence="4" id="KW-0378">Hydrolase</keyword>
<dbReference type="InterPro" id="IPR003738">
    <property type="entry name" value="SRAP"/>
</dbReference>
<dbReference type="PANTHER" id="PTHR13604:SF0">
    <property type="entry name" value="ABASIC SITE PROCESSING PROTEIN HMCES"/>
    <property type="match status" value="1"/>
</dbReference>
<evidence type="ECO:0000256" key="3">
    <source>
        <dbReference type="ARBA" id="ARBA00022763"/>
    </source>
</evidence>
<protein>
    <submittedName>
        <fullName evidence="9">Upf0361 protein</fullName>
    </submittedName>
</protein>
<evidence type="ECO:0000313" key="9">
    <source>
        <dbReference type="EMBL" id="JAC66803.1"/>
    </source>
</evidence>
<gene>
    <name evidence="9" type="ORF">TSPGSL018_12761</name>
</gene>
<evidence type="ECO:0000256" key="2">
    <source>
        <dbReference type="ARBA" id="ARBA00022670"/>
    </source>
</evidence>
<dbReference type="AlphaFoldDB" id="A0A061R494"/>
<dbReference type="PANTHER" id="PTHR13604">
    <property type="entry name" value="DC12-RELATED"/>
    <property type="match status" value="1"/>
</dbReference>
<dbReference type="Pfam" id="PF02586">
    <property type="entry name" value="SRAP"/>
    <property type="match status" value="1"/>
</dbReference>
<keyword evidence="3" id="KW-0227">DNA damage</keyword>
<feature type="region of interest" description="Disordered" evidence="8">
    <location>
        <begin position="235"/>
        <end position="305"/>
    </location>
</feature>
<dbReference type="GO" id="GO:0008233">
    <property type="term" value="F:peptidase activity"/>
    <property type="evidence" value="ECO:0007669"/>
    <property type="project" value="UniProtKB-KW"/>
</dbReference>
<keyword evidence="7" id="KW-0456">Lyase</keyword>
<evidence type="ECO:0000256" key="5">
    <source>
        <dbReference type="ARBA" id="ARBA00023124"/>
    </source>
</evidence>
<dbReference type="GO" id="GO:0106300">
    <property type="term" value="P:protein-DNA covalent cross-linking repair"/>
    <property type="evidence" value="ECO:0007669"/>
    <property type="project" value="InterPro"/>
</dbReference>
<evidence type="ECO:0000256" key="8">
    <source>
        <dbReference type="SAM" id="MobiDB-lite"/>
    </source>
</evidence>
<accession>A0A061R494</accession>
<evidence type="ECO:0000256" key="6">
    <source>
        <dbReference type="ARBA" id="ARBA00023125"/>
    </source>
</evidence>
<reference evidence="9" key="1">
    <citation type="submission" date="2014-05" db="EMBL/GenBank/DDBJ databases">
        <title>The transcriptome of the halophilic microalga Tetraselmis sp. GSL018 isolated from the Great Salt Lake, Utah.</title>
        <authorList>
            <person name="Jinkerson R.E."/>
            <person name="D'Adamo S."/>
            <person name="Posewitz M.C."/>
        </authorList>
    </citation>
    <scope>NUCLEOTIDE SEQUENCE</scope>
    <source>
        <strain evidence="9">GSL018</strain>
    </source>
</reference>
<evidence type="ECO:0000256" key="7">
    <source>
        <dbReference type="ARBA" id="ARBA00023239"/>
    </source>
</evidence>
<proteinExistence type="inferred from homology"/>
<dbReference type="GO" id="GO:0003697">
    <property type="term" value="F:single-stranded DNA binding"/>
    <property type="evidence" value="ECO:0007669"/>
    <property type="project" value="InterPro"/>
</dbReference>
<dbReference type="EMBL" id="GBEZ01019802">
    <property type="protein sequence ID" value="JAC66803.1"/>
    <property type="molecule type" value="Transcribed_RNA"/>
</dbReference>
<evidence type="ECO:0000256" key="4">
    <source>
        <dbReference type="ARBA" id="ARBA00022801"/>
    </source>
</evidence>
<keyword evidence="2" id="KW-0645">Protease</keyword>
<keyword evidence="6" id="KW-0238">DNA-binding</keyword>
<comment type="similarity">
    <text evidence="1">Belongs to the SOS response-associated peptidase family.</text>
</comment>
<feature type="compositionally biased region" description="Acidic residues" evidence="8">
    <location>
        <begin position="278"/>
        <end position="287"/>
    </location>
</feature>
<keyword evidence="5" id="KW-0190">Covalent protein-DNA linkage</keyword>
<feature type="region of interest" description="Disordered" evidence="8">
    <location>
        <begin position="328"/>
        <end position="348"/>
    </location>
</feature>
<dbReference type="GO" id="GO:0006508">
    <property type="term" value="P:proteolysis"/>
    <property type="evidence" value="ECO:0007669"/>
    <property type="project" value="UniProtKB-KW"/>
</dbReference>
<evidence type="ECO:0000256" key="1">
    <source>
        <dbReference type="ARBA" id="ARBA00008136"/>
    </source>
</evidence>
<organism evidence="9">
    <name type="scientific">Tetraselmis sp. GSL018</name>
    <dbReference type="NCBI Taxonomy" id="582737"/>
    <lineage>
        <taxon>Eukaryota</taxon>
        <taxon>Viridiplantae</taxon>
        <taxon>Chlorophyta</taxon>
        <taxon>core chlorophytes</taxon>
        <taxon>Chlorodendrophyceae</taxon>
        <taxon>Chlorodendrales</taxon>
        <taxon>Chlorodendraceae</taxon>
        <taxon>Tetraselmis</taxon>
    </lineage>
</organism>
<name>A0A061R494_9CHLO</name>
<dbReference type="InterPro" id="IPR036590">
    <property type="entry name" value="SRAP-like"/>
</dbReference>
<dbReference type="GO" id="GO:0016829">
    <property type="term" value="F:lyase activity"/>
    <property type="evidence" value="ECO:0007669"/>
    <property type="project" value="UniProtKB-KW"/>
</dbReference>